<dbReference type="InterPro" id="IPR010562">
    <property type="entry name" value="Haemolymph_juvenile_hormone-bd"/>
</dbReference>
<organism evidence="2 3">
    <name type="scientific">Periplaneta americana</name>
    <name type="common">American cockroach</name>
    <name type="synonym">Blatta americana</name>
    <dbReference type="NCBI Taxonomy" id="6978"/>
    <lineage>
        <taxon>Eukaryota</taxon>
        <taxon>Metazoa</taxon>
        <taxon>Ecdysozoa</taxon>
        <taxon>Arthropoda</taxon>
        <taxon>Hexapoda</taxon>
        <taxon>Insecta</taxon>
        <taxon>Pterygota</taxon>
        <taxon>Neoptera</taxon>
        <taxon>Polyneoptera</taxon>
        <taxon>Dictyoptera</taxon>
        <taxon>Blattodea</taxon>
        <taxon>Blattoidea</taxon>
        <taxon>Blattidae</taxon>
        <taxon>Blattinae</taxon>
        <taxon>Periplaneta</taxon>
    </lineage>
</organism>
<dbReference type="Proteomes" id="UP001148838">
    <property type="component" value="Unassembled WGS sequence"/>
</dbReference>
<keyword evidence="3" id="KW-1185">Reference proteome</keyword>
<name>A0ABQ8TNI1_PERAM</name>
<comment type="caution">
    <text evidence="2">The sequence shown here is derived from an EMBL/GenBank/DDBJ whole genome shotgun (WGS) entry which is preliminary data.</text>
</comment>
<dbReference type="InterPro" id="IPR038606">
    <property type="entry name" value="To_sf"/>
</dbReference>
<keyword evidence="1" id="KW-0732">Signal</keyword>
<evidence type="ECO:0008006" key="4">
    <source>
        <dbReference type="Google" id="ProtNLM"/>
    </source>
</evidence>
<sequence>MTRMLLLLLLLLPGLSQGLKLPSYIKACSQHDPNINACAKKHGIEAIPHFLNGDPKYKVPSLLPLRVDKLSVTHEKSNLGLSSLVVTDAVISGIENVQLEDIRIDLSKRHIEIDLFFPSIDIDMKYNIEGKALILPITGSGPGNMSLKNVTTGVDFDFKLVWNNATGLDHAIPQHPVFKFDAGRIFVHLENLFNGDKFLGEAMNAFLNENWKELRREFGPALKEAISHIFLRIISNIFALVPYKDAFLESYTTS</sequence>
<protein>
    <recommendedName>
        <fullName evidence="4">Protein takeout</fullName>
    </recommendedName>
</protein>
<dbReference type="EMBL" id="JAJSOF020000005">
    <property type="protein sequence ID" value="KAJ4448243.1"/>
    <property type="molecule type" value="Genomic_DNA"/>
</dbReference>
<gene>
    <name evidence="2" type="ORF">ANN_10257</name>
</gene>
<evidence type="ECO:0000313" key="2">
    <source>
        <dbReference type="EMBL" id="KAJ4448243.1"/>
    </source>
</evidence>
<dbReference type="Pfam" id="PF06585">
    <property type="entry name" value="JHBP"/>
    <property type="match status" value="1"/>
</dbReference>
<accession>A0ABQ8TNI1</accession>
<feature type="signal peptide" evidence="1">
    <location>
        <begin position="1"/>
        <end position="18"/>
    </location>
</feature>
<evidence type="ECO:0000313" key="3">
    <source>
        <dbReference type="Proteomes" id="UP001148838"/>
    </source>
</evidence>
<reference evidence="2 3" key="1">
    <citation type="journal article" date="2022" name="Allergy">
        <title>Genome assembly and annotation of Periplaneta americana reveal a comprehensive cockroach allergen profile.</title>
        <authorList>
            <person name="Wang L."/>
            <person name="Xiong Q."/>
            <person name="Saelim N."/>
            <person name="Wang L."/>
            <person name="Nong W."/>
            <person name="Wan A.T."/>
            <person name="Shi M."/>
            <person name="Liu X."/>
            <person name="Cao Q."/>
            <person name="Hui J.H.L."/>
            <person name="Sookrung N."/>
            <person name="Leung T.F."/>
            <person name="Tungtrongchitr A."/>
            <person name="Tsui S.K.W."/>
        </authorList>
    </citation>
    <scope>NUCLEOTIDE SEQUENCE [LARGE SCALE GENOMIC DNA]</scope>
    <source>
        <strain evidence="2">PWHHKU_190912</strain>
    </source>
</reference>
<proteinExistence type="predicted"/>
<dbReference type="PANTHER" id="PTHR11008">
    <property type="entry name" value="PROTEIN TAKEOUT-LIKE PROTEIN"/>
    <property type="match status" value="1"/>
</dbReference>
<evidence type="ECO:0000256" key="1">
    <source>
        <dbReference type="SAM" id="SignalP"/>
    </source>
</evidence>
<feature type="chain" id="PRO_5045403668" description="Protein takeout" evidence="1">
    <location>
        <begin position="19"/>
        <end position="254"/>
    </location>
</feature>
<dbReference type="PANTHER" id="PTHR11008:SF32">
    <property type="entry name" value="CIRCADIAN CLOCK-CONTROLLED PROTEIN DAYWAKE-RELATED"/>
    <property type="match status" value="1"/>
</dbReference>
<dbReference type="Gene3D" id="3.15.10.30">
    <property type="entry name" value="Haemolymph juvenile hormone binding protein"/>
    <property type="match status" value="1"/>
</dbReference>
<dbReference type="SMART" id="SM00700">
    <property type="entry name" value="JHBP"/>
    <property type="match status" value="1"/>
</dbReference>